<feature type="compositionally biased region" description="Low complexity" evidence="1">
    <location>
        <begin position="270"/>
        <end position="293"/>
    </location>
</feature>
<sequence>MSDSSTTTESESGLVTSTTEDQIATSTSESATDSTEGVTTSKSMGIQPTTTSTSTSMEQLSASSTSTLTETTSSTTSETTTSTTSEITTSVTSEITTSNEASTTASTTTTPVRCNPSATFSLTSFGSPQYPNDVPLLLAGGGEQFGAFGTGRPAELFTFDSSCHLIVQSVNKYAAVHGPSDVFSFLSLEEIGNYNRICTCGSDEDTDDPSQLNLGCACGSFGERVFSTHYDGAVYATNFVGRSPFTGATGVKLRVRVVEPAVEGGGGGQSTTTSSDTSTTTSTTTTSTTTTSTRCNPTATFKLVSFDSSVYPDDVPVALNLYTNEAQAVFDGSRSAEVFSFDTSCHLVAQSQSVNKLFGVYGSPSNANFVPPGRSDTTYCTCGFNQDTEDVSSLILGCACGSLGERAFARYSGSKFILAVDPSEAQSYEPAKLKVRLIESEIEG</sequence>
<dbReference type="Proteomes" id="UP001334248">
    <property type="component" value="Unassembled WGS sequence"/>
</dbReference>
<reference evidence="2 3" key="1">
    <citation type="journal article" date="2023" name="Res Sq">
        <title>Genomic and morphological characterization of Knufia obscura isolated from the Mars 2020 spacecraft assembly facility.</title>
        <authorList>
            <person name="Chander A.M."/>
            <person name="Teixeira M.M."/>
            <person name="Singh N.K."/>
            <person name="Williams M.P."/>
            <person name="Parker C.W."/>
            <person name="Leo P."/>
            <person name="Stajich J.E."/>
            <person name="Torok T."/>
            <person name="Tighe S."/>
            <person name="Mason C.E."/>
            <person name="Venkateswaran K."/>
        </authorList>
    </citation>
    <scope>NUCLEOTIDE SEQUENCE [LARGE SCALE GENOMIC DNA]</scope>
    <source>
        <strain evidence="2 3">CCFEE 5817</strain>
    </source>
</reference>
<organism evidence="2 3">
    <name type="scientific">Knufia obscura</name>
    <dbReference type="NCBI Taxonomy" id="1635080"/>
    <lineage>
        <taxon>Eukaryota</taxon>
        <taxon>Fungi</taxon>
        <taxon>Dikarya</taxon>
        <taxon>Ascomycota</taxon>
        <taxon>Pezizomycotina</taxon>
        <taxon>Eurotiomycetes</taxon>
        <taxon>Chaetothyriomycetidae</taxon>
        <taxon>Chaetothyriales</taxon>
        <taxon>Trichomeriaceae</taxon>
        <taxon>Knufia</taxon>
    </lineage>
</organism>
<evidence type="ECO:0000256" key="1">
    <source>
        <dbReference type="SAM" id="MobiDB-lite"/>
    </source>
</evidence>
<gene>
    <name evidence="2" type="ORF">PMZ80_006905</name>
</gene>
<feature type="region of interest" description="Disordered" evidence="1">
    <location>
        <begin position="262"/>
        <end position="293"/>
    </location>
</feature>
<keyword evidence="3" id="KW-1185">Reference proteome</keyword>
<evidence type="ECO:0000313" key="2">
    <source>
        <dbReference type="EMBL" id="KAK5940490.1"/>
    </source>
</evidence>
<evidence type="ECO:0000313" key="3">
    <source>
        <dbReference type="Proteomes" id="UP001334248"/>
    </source>
</evidence>
<feature type="compositionally biased region" description="Polar residues" evidence="1">
    <location>
        <begin position="37"/>
        <end position="62"/>
    </location>
</feature>
<feature type="region of interest" description="Disordered" evidence="1">
    <location>
        <begin position="1"/>
        <end position="112"/>
    </location>
</feature>
<dbReference type="GeneID" id="90000354"/>
<proteinExistence type="predicted"/>
<feature type="compositionally biased region" description="Low complexity" evidence="1">
    <location>
        <begin position="1"/>
        <end position="36"/>
    </location>
</feature>
<name>A0ABR0RJN7_9EURO</name>
<accession>A0ABR0RJN7</accession>
<comment type="caution">
    <text evidence="2">The sequence shown here is derived from an EMBL/GenBank/DDBJ whole genome shotgun (WGS) entry which is preliminary data.</text>
</comment>
<dbReference type="RefSeq" id="XP_064728580.1">
    <property type="nucleotide sequence ID" value="XM_064875315.1"/>
</dbReference>
<protein>
    <submittedName>
        <fullName evidence="2">Uncharacterized protein</fullName>
    </submittedName>
</protein>
<dbReference type="EMBL" id="JAVHJV010000008">
    <property type="protein sequence ID" value="KAK5940490.1"/>
    <property type="molecule type" value="Genomic_DNA"/>
</dbReference>
<feature type="compositionally biased region" description="Low complexity" evidence="1">
    <location>
        <begin position="63"/>
        <end position="110"/>
    </location>
</feature>